<gene>
    <name evidence="2" type="ORF">G2W53_006629</name>
</gene>
<dbReference type="EMBL" id="JAAIUW010000003">
    <property type="protein sequence ID" value="KAF7838147.1"/>
    <property type="molecule type" value="Genomic_DNA"/>
</dbReference>
<keyword evidence="1" id="KW-0812">Transmembrane</keyword>
<keyword evidence="1" id="KW-1133">Transmembrane helix</keyword>
<dbReference type="AlphaFoldDB" id="A0A834X4B5"/>
<evidence type="ECO:0000256" key="1">
    <source>
        <dbReference type="SAM" id="Phobius"/>
    </source>
</evidence>
<keyword evidence="3" id="KW-1185">Reference proteome</keyword>
<accession>A0A834X4B5</accession>
<evidence type="ECO:0000313" key="3">
    <source>
        <dbReference type="Proteomes" id="UP000634136"/>
    </source>
</evidence>
<feature type="transmembrane region" description="Helical" evidence="1">
    <location>
        <begin position="12"/>
        <end position="38"/>
    </location>
</feature>
<keyword evidence="1" id="KW-0472">Membrane</keyword>
<dbReference type="Proteomes" id="UP000634136">
    <property type="component" value="Unassembled WGS sequence"/>
</dbReference>
<name>A0A834X4B5_9FABA</name>
<organism evidence="2 3">
    <name type="scientific">Senna tora</name>
    <dbReference type="NCBI Taxonomy" id="362788"/>
    <lineage>
        <taxon>Eukaryota</taxon>
        <taxon>Viridiplantae</taxon>
        <taxon>Streptophyta</taxon>
        <taxon>Embryophyta</taxon>
        <taxon>Tracheophyta</taxon>
        <taxon>Spermatophyta</taxon>
        <taxon>Magnoliopsida</taxon>
        <taxon>eudicotyledons</taxon>
        <taxon>Gunneridae</taxon>
        <taxon>Pentapetalae</taxon>
        <taxon>rosids</taxon>
        <taxon>fabids</taxon>
        <taxon>Fabales</taxon>
        <taxon>Fabaceae</taxon>
        <taxon>Caesalpinioideae</taxon>
        <taxon>Cassia clade</taxon>
        <taxon>Senna</taxon>
    </lineage>
</organism>
<comment type="caution">
    <text evidence="2">The sequence shown here is derived from an EMBL/GenBank/DDBJ whole genome shotgun (WGS) entry which is preliminary data.</text>
</comment>
<proteinExistence type="predicted"/>
<evidence type="ECO:0000313" key="2">
    <source>
        <dbReference type="EMBL" id="KAF7838147.1"/>
    </source>
</evidence>
<reference evidence="2" key="1">
    <citation type="submission" date="2020-09" db="EMBL/GenBank/DDBJ databases">
        <title>Genome-Enabled Discovery of Anthraquinone Biosynthesis in Senna tora.</title>
        <authorList>
            <person name="Kang S.-H."/>
            <person name="Pandey R.P."/>
            <person name="Lee C.-M."/>
            <person name="Sim J.-S."/>
            <person name="Jeong J.-T."/>
            <person name="Choi B.-S."/>
            <person name="Jung M."/>
            <person name="Ginzburg D."/>
            <person name="Zhao K."/>
            <person name="Won S.Y."/>
            <person name="Oh T.-J."/>
            <person name="Yu Y."/>
            <person name="Kim N.-H."/>
            <person name="Lee O.R."/>
            <person name="Lee T.-H."/>
            <person name="Bashyal P."/>
            <person name="Kim T.-S."/>
            <person name="Lee W.-H."/>
            <person name="Kawkins C."/>
            <person name="Kim C.-K."/>
            <person name="Kim J.S."/>
            <person name="Ahn B.O."/>
            <person name="Rhee S.Y."/>
            <person name="Sohng J.K."/>
        </authorList>
    </citation>
    <scope>NUCLEOTIDE SEQUENCE</scope>
    <source>
        <tissue evidence="2">Leaf</tissue>
    </source>
</reference>
<sequence>MLLHRICNTRQVVHAGTAIHGVQYYAEIAMAAMVILVLKL</sequence>
<protein>
    <submittedName>
        <fullName evidence="2">Uncharacterized protein</fullName>
    </submittedName>
</protein>